<dbReference type="GO" id="GO:0004888">
    <property type="term" value="F:transmembrane signaling receptor activity"/>
    <property type="evidence" value="ECO:0007669"/>
    <property type="project" value="TreeGrafter"/>
</dbReference>
<gene>
    <name evidence="9" type="ordered locus">BN4_12624</name>
</gene>
<reference evidence="10" key="2">
    <citation type="journal article" date="2013" name="Stand. Genomic Sci.">
        <title>Complete genome sequence of Desulfocapsa sulfexigens, a marine deltaproteobacterium specialized in disproportionating inorganic sulfur compounds.</title>
        <authorList>
            <person name="Finster K.W."/>
            <person name="Kjeldsen K.U."/>
            <person name="Kube M."/>
            <person name="Reinhardt R."/>
            <person name="Mussmann M."/>
            <person name="Amann R."/>
            <person name="Schreiber L."/>
        </authorList>
    </citation>
    <scope>NUCLEOTIDE SEQUENCE [LARGE SCALE GENOMIC DNA]</scope>
    <source>
        <strain evidence="10">DSM 10523 / SB164P1</strain>
    </source>
</reference>
<keyword evidence="6" id="KW-0812">Transmembrane</keyword>
<keyword evidence="10" id="KW-1185">Reference proteome</keyword>
<evidence type="ECO:0000313" key="10">
    <source>
        <dbReference type="Proteomes" id="UP000011724"/>
    </source>
</evidence>
<dbReference type="Gene3D" id="1.10.287.950">
    <property type="entry name" value="Methyl-accepting chemotaxis protein"/>
    <property type="match status" value="1"/>
</dbReference>
<evidence type="ECO:0000256" key="1">
    <source>
        <dbReference type="ARBA" id="ARBA00004370"/>
    </source>
</evidence>
<dbReference type="PROSITE" id="PS50885">
    <property type="entry name" value="HAMP"/>
    <property type="match status" value="1"/>
</dbReference>
<dbReference type="eggNOG" id="COG0840">
    <property type="taxonomic scope" value="Bacteria"/>
</dbReference>
<dbReference type="Pfam" id="PF00672">
    <property type="entry name" value="HAMP"/>
    <property type="match status" value="1"/>
</dbReference>
<dbReference type="HOGENOM" id="CLU_000445_107_16_7"/>
<protein>
    <submittedName>
        <fullName evidence="9">Methyl-accepting chemotaxis sensory transducer (Modular protein)</fullName>
    </submittedName>
</protein>
<dbReference type="InterPro" id="IPR003660">
    <property type="entry name" value="HAMP_dom"/>
</dbReference>
<evidence type="ECO:0000256" key="4">
    <source>
        <dbReference type="PROSITE-ProRule" id="PRU00284"/>
    </source>
</evidence>
<feature type="domain" description="Methyl-accepting transducer" evidence="7">
    <location>
        <begin position="402"/>
        <end position="617"/>
    </location>
</feature>
<dbReference type="PATRIC" id="fig|879567.3.peg.2810"/>
<sequence length="679" mass="73654">MSIRLKLLLMVCLPISAIVIILAEGLTSFYIINGHMIETNTLNVDRATMIDADRDAYQAEAAATNSIKVTSAEALQAANESNKENTQQTWDRIIGPSKNFTPNMLGSLNEFKSNYAQWKQSNTTLFDLAQKTLAGNLQRDEEEKQALASFDSMRDIIDKLGQIIDNKLAATEIDPTQRRRLETALSKVLNADRDAYQAYVAQLLITKLSDPDKIHDLAKTWVENVGQTKSRVNQGADLVGNDAEALKTDFNELFSGWETHSKAAVSLTQANLENNLMKLQALTEGTEHFEKMRSSIDRLGELEFMRIEKEVADFGDTINKTVIIYVIVALFFIVISLILTFIVSTRVSVAMKKSADVAEALAKGDLTVTIDVERNDEIGQMSRSMNHMIDKLNSIVRDVQDAAGSVAAGSEELASSSETLSHGATQQASAVEEVSSAMEEMSSSISQNTESSSKTEDIARKTASEGKRGGEAVKQTVEAMRLIAEKISIIEEIARQTNLLALNAAIEAARAGEQGKGFAVVAAEVRKLAERSGSAAAEIGELSASSVDVAKKAGGMLATIVPNIEQTAELVQEITAASNEQNVGATEINTALQQLDNVVQANAGSSEEIASTAEELSSQAMQLEQAIGFFHIRHTTLPQKETTKAPPSHSATAPAQPQPLGIEMDMGMNDMDDDTFERF</sequence>
<dbReference type="InterPro" id="IPR051310">
    <property type="entry name" value="MCP_chemotaxis"/>
</dbReference>
<dbReference type="PROSITE" id="PS50111">
    <property type="entry name" value="CHEMOTAXIS_TRANSDUC_2"/>
    <property type="match status" value="1"/>
</dbReference>
<dbReference type="STRING" id="1322246.BN4_12624"/>
<dbReference type="RefSeq" id="WP_015415900.1">
    <property type="nucleotide sequence ID" value="NC_020409.1"/>
</dbReference>
<evidence type="ECO:0000256" key="3">
    <source>
        <dbReference type="ARBA" id="ARBA00029447"/>
    </source>
</evidence>
<comment type="similarity">
    <text evidence="3">Belongs to the methyl-accepting chemotaxis (MCP) protein family.</text>
</comment>
<feature type="transmembrane region" description="Helical" evidence="6">
    <location>
        <begin position="322"/>
        <end position="343"/>
    </location>
</feature>
<reference evidence="9 10" key="1">
    <citation type="journal article" date="2013" name="PLoS ONE">
        <title>The first genomic and proteomic characterization of a deep-sea sulfate reducer: insights into the piezophilic lifestyle of Desulfovibrio piezophilus.</title>
        <authorList>
            <person name="Pradel N."/>
            <person name="Ji B."/>
            <person name="Gimenez G."/>
            <person name="Talla E."/>
            <person name="Lenoble P."/>
            <person name="Garel M."/>
            <person name="Tamburini C."/>
            <person name="Fourquet P."/>
            <person name="Lebrun R."/>
            <person name="Bertin P."/>
            <person name="Denis Y."/>
            <person name="Pophillat M."/>
            <person name="Barbe V."/>
            <person name="Ollivier B."/>
            <person name="Dolla A."/>
        </authorList>
    </citation>
    <scope>NUCLEOTIDE SEQUENCE [LARGE SCALE GENOMIC DNA]</scope>
    <source>
        <strain evidence="10">DSM 10523 / SB164P1</strain>
    </source>
</reference>
<feature type="domain" description="HAMP" evidence="8">
    <location>
        <begin position="345"/>
        <end position="397"/>
    </location>
</feature>
<keyword evidence="6" id="KW-0472">Membrane</keyword>
<feature type="region of interest" description="Disordered" evidence="5">
    <location>
        <begin position="414"/>
        <end position="472"/>
    </location>
</feature>
<evidence type="ECO:0000256" key="5">
    <source>
        <dbReference type="SAM" id="MobiDB-lite"/>
    </source>
</evidence>
<dbReference type="KEGG" id="dpi:BN4_12624"/>
<dbReference type="SUPFAM" id="SSF58104">
    <property type="entry name" value="Methyl-accepting chemotaxis protein (MCP) signaling domain"/>
    <property type="match status" value="1"/>
</dbReference>
<feature type="compositionally biased region" description="Acidic residues" evidence="5">
    <location>
        <begin position="670"/>
        <end position="679"/>
    </location>
</feature>
<dbReference type="SMART" id="SM00283">
    <property type="entry name" value="MA"/>
    <property type="match status" value="1"/>
</dbReference>
<dbReference type="Proteomes" id="UP000011724">
    <property type="component" value="Chromosome"/>
</dbReference>
<dbReference type="GO" id="GO:0005886">
    <property type="term" value="C:plasma membrane"/>
    <property type="evidence" value="ECO:0007669"/>
    <property type="project" value="TreeGrafter"/>
</dbReference>
<evidence type="ECO:0000256" key="2">
    <source>
        <dbReference type="ARBA" id="ARBA00022500"/>
    </source>
</evidence>
<dbReference type="PANTHER" id="PTHR43531:SF11">
    <property type="entry name" value="METHYL-ACCEPTING CHEMOTAXIS PROTEIN 3"/>
    <property type="match status" value="1"/>
</dbReference>
<dbReference type="GO" id="GO:0007165">
    <property type="term" value="P:signal transduction"/>
    <property type="evidence" value="ECO:0007669"/>
    <property type="project" value="UniProtKB-KW"/>
</dbReference>
<evidence type="ECO:0000259" key="8">
    <source>
        <dbReference type="PROSITE" id="PS50885"/>
    </source>
</evidence>
<organism evidence="9 10">
    <name type="scientific">Pseudodesulfovibrio piezophilus (strain DSM 21447 / JCM 15486 / C1TLV30)</name>
    <name type="common">Desulfovibrio piezophilus</name>
    <dbReference type="NCBI Taxonomy" id="1322246"/>
    <lineage>
        <taxon>Bacteria</taxon>
        <taxon>Pseudomonadati</taxon>
        <taxon>Thermodesulfobacteriota</taxon>
        <taxon>Desulfovibrionia</taxon>
        <taxon>Desulfovibrionales</taxon>
        <taxon>Desulfovibrionaceae</taxon>
    </lineage>
</organism>
<evidence type="ECO:0000313" key="9">
    <source>
        <dbReference type="EMBL" id="CCH49857.1"/>
    </source>
</evidence>
<dbReference type="PANTHER" id="PTHR43531">
    <property type="entry name" value="PROTEIN ICFG"/>
    <property type="match status" value="1"/>
</dbReference>
<feature type="compositionally biased region" description="Low complexity" evidence="5">
    <location>
        <begin position="428"/>
        <end position="452"/>
    </location>
</feature>
<keyword evidence="2" id="KW-0145">Chemotaxis</keyword>
<feature type="region of interest" description="Disordered" evidence="5">
    <location>
        <begin position="640"/>
        <end position="679"/>
    </location>
</feature>
<accession>M1WTS3</accession>
<dbReference type="EMBL" id="FO203427">
    <property type="protein sequence ID" value="CCH49857.1"/>
    <property type="molecule type" value="Genomic_DNA"/>
</dbReference>
<dbReference type="CDD" id="cd06225">
    <property type="entry name" value="HAMP"/>
    <property type="match status" value="1"/>
</dbReference>
<name>M1WTS3_PSEP2</name>
<proteinExistence type="inferred from homology"/>
<dbReference type="FunFam" id="1.10.287.950:FF:000001">
    <property type="entry name" value="Methyl-accepting chemotaxis sensory transducer"/>
    <property type="match status" value="1"/>
</dbReference>
<dbReference type="AlphaFoldDB" id="M1WTS3"/>
<keyword evidence="6" id="KW-1133">Transmembrane helix</keyword>
<dbReference type="SMART" id="SM00304">
    <property type="entry name" value="HAMP"/>
    <property type="match status" value="1"/>
</dbReference>
<dbReference type="InterPro" id="IPR004089">
    <property type="entry name" value="MCPsignal_dom"/>
</dbReference>
<comment type="subcellular location">
    <subcellularLocation>
        <location evidence="1">Membrane</location>
    </subcellularLocation>
</comment>
<dbReference type="BioCyc" id="DPIE1322246:BN4_RS13170-MONOMER"/>
<keyword evidence="4" id="KW-0807">Transducer</keyword>
<dbReference type="Pfam" id="PF00015">
    <property type="entry name" value="MCPsignal"/>
    <property type="match status" value="1"/>
</dbReference>
<evidence type="ECO:0000256" key="6">
    <source>
        <dbReference type="SAM" id="Phobius"/>
    </source>
</evidence>
<feature type="compositionally biased region" description="Basic and acidic residues" evidence="5">
    <location>
        <begin position="453"/>
        <end position="471"/>
    </location>
</feature>
<evidence type="ECO:0000259" key="7">
    <source>
        <dbReference type="PROSITE" id="PS50111"/>
    </source>
</evidence>
<dbReference type="GO" id="GO:0006935">
    <property type="term" value="P:chemotaxis"/>
    <property type="evidence" value="ECO:0007669"/>
    <property type="project" value="UniProtKB-KW"/>
</dbReference>